<protein>
    <submittedName>
        <fullName evidence="3">Uncharacterized protein LOC127751404</fullName>
    </submittedName>
</protein>
<accession>A0A9C6X7W8</accession>
<dbReference type="PANTHER" id="PTHR47501">
    <property type="entry name" value="TRANSPOSASE-RELATED"/>
    <property type="match status" value="1"/>
</dbReference>
<feature type="region of interest" description="Disordered" evidence="1">
    <location>
        <begin position="266"/>
        <end position="301"/>
    </location>
</feature>
<sequence>MGDEQDQTEAGGEMPWAAFNEYFFFVREREKQNADCRCKLCPANAKLVAFNTSTFANLKLHLARVHGWSEDRLKSLNVSKGHGGTKRKATDQSGPNATDFFKKRKITQADVDRVTDRLVIREALPHRIVDSPFFKEAVLLGCPSTVRVGCRQTFKGRLSKHVDKMETNLKKQFDSVQYISTTADGWSKHRRGFLGMTVSWLDPDTLERKVAALALERLKGHHTHDKLAVAISKAHNQFNISGKVTKTTTDSASNFKKAFRVYGAKQRDNPDTGSIFDDLDGGSEDEDEDEDGVEGEDEEDDYVPVSVDEALDFADTDDDGTVLPAHQRCASHILNLVATQDVKAALDANVAYKKIHESTYDKLKVWWRRQNRSDLVADAIKDGLGVKLQVPGDTRWNSVFDAKSQIISLIDADEDKFNTTLDKAGLDRLTQSEIKFLREYVWVMHPVAAALDILQRDKDMYVGYIIPTILRLEAQLTMRRKMNGKDLRYCDVLARTLITAIRGPRRFQQYLEQEDLQLAAALLPQFKLNWQKDPVMRQNLKKVLIEKASSLSVEDDDNAGSQAQDTVADAGEGEADPTQEDDADAEAVDTPAAMDVGSDDSFFEFDSVEPAAEGTAETAEQEVERYFSTGPRRDAVKSCFAKGANDKTFRDEVMLKANFDYWM</sequence>
<dbReference type="InterPro" id="IPR012337">
    <property type="entry name" value="RNaseH-like_sf"/>
</dbReference>
<dbReference type="RefSeq" id="XP_052130876.1">
    <property type="nucleotide sequence ID" value="XM_052274916.1"/>
</dbReference>
<feature type="compositionally biased region" description="Acidic residues" evidence="1">
    <location>
        <begin position="571"/>
        <end position="585"/>
    </location>
</feature>
<feature type="region of interest" description="Disordered" evidence="1">
    <location>
        <begin position="76"/>
        <end position="97"/>
    </location>
</feature>
<evidence type="ECO:0000313" key="3">
    <source>
        <dbReference type="RefSeq" id="XP_052130876.1"/>
    </source>
</evidence>
<reference evidence="3" key="1">
    <citation type="submission" date="2025-08" db="UniProtKB">
        <authorList>
            <consortium name="RefSeq"/>
        </authorList>
    </citation>
    <scope>IDENTIFICATION</scope>
    <source>
        <tissue evidence="3">Whole organism</tissue>
    </source>
</reference>
<gene>
    <name evidence="3" type="primary">LOC127751404</name>
</gene>
<keyword evidence="2" id="KW-1185">Reference proteome</keyword>
<dbReference type="AlphaFoldDB" id="A0A9C6X7W8"/>
<dbReference type="OrthoDB" id="8195018at2759"/>
<dbReference type="SUPFAM" id="SSF53098">
    <property type="entry name" value="Ribonuclease H-like"/>
    <property type="match status" value="1"/>
</dbReference>
<feature type="compositionally biased region" description="Acidic residues" evidence="1">
    <location>
        <begin position="277"/>
        <end position="301"/>
    </location>
</feature>
<dbReference type="GeneID" id="127751404"/>
<feature type="region of interest" description="Disordered" evidence="1">
    <location>
        <begin position="554"/>
        <end position="585"/>
    </location>
</feature>
<name>A0A9C6X7W8_FRAOC</name>
<dbReference type="PANTHER" id="PTHR47501:SF5">
    <property type="entry name" value="HAT C-TERMINAL DIMERISATION DOMAIN-CONTAINING PROTEIN"/>
    <property type="match status" value="1"/>
</dbReference>
<evidence type="ECO:0000256" key="1">
    <source>
        <dbReference type="SAM" id="MobiDB-lite"/>
    </source>
</evidence>
<dbReference type="KEGG" id="foc:127751404"/>
<evidence type="ECO:0000313" key="2">
    <source>
        <dbReference type="Proteomes" id="UP000504606"/>
    </source>
</evidence>
<organism evidence="2 3">
    <name type="scientific">Frankliniella occidentalis</name>
    <name type="common">Western flower thrips</name>
    <name type="synonym">Euthrips occidentalis</name>
    <dbReference type="NCBI Taxonomy" id="133901"/>
    <lineage>
        <taxon>Eukaryota</taxon>
        <taxon>Metazoa</taxon>
        <taxon>Ecdysozoa</taxon>
        <taxon>Arthropoda</taxon>
        <taxon>Hexapoda</taxon>
        <taxon>Insecta</taxon>
        <taxon>Pterygota</taxon>
        <taxon>Neoptera</taxon>
        <taxon>Paraneoptera</taxon>
        <taxon>Thysanoptera</taxon>
        <taxon>Terebrantia</taxon>
        <taxon>Thripoidea</taxon>
        <taxon>Thripidae</taxon>
        <taxon>Frankliniella</taxon>
    </lineage>
</organism>
<dbReference type="Proteomes" id="UP000504606">
    <property type="component" value="Unplaced"/>
</dbReference>
<proteinExistence type="predicted"/>